<dbReference type="AlphaFoldDB" id="A0A0D6E039"/>
<evidence type="ECO:0000313" key="2">
    <source>
        <dbReference type="EMBL" id="CEN29368.1"/>
    </source>
</evidence>
<dbReference type="HOGENOM" id="CLU_2287940_0_0_9"/>
<dbReference type="RefSeq" id="WP_047916350.1">
    <property type="nucleotide sequence ID" value="NZ_LN774769.1"/>
</dbReference>
<keyword evidence="1" id="KW-0472">Membrane</keyword>
<reference evidence="3" key="1">
    <citation type="submission" date="2015-01" db="EMBL/GenBank/DDBJ databases">
        <authorList>
            <person name="Andreevskaya M."/>
        </authorList>
    </citation>
    <scope>NUCLEOTIDE SEQUENCE [LARGE SCALE GENOMIC DNA]</scope>
    <source>
        <strain evidence="3">MKFS47</strain>
    </source>
</reference>
<keyword evidence="1" id="KW-1133">Transmembrane helix</keyword>
<gene>
    <name evidence="2" type="ORF">LACPI_2168</name>
</gene>
<sequence length="101" mass="11838">MEKVSDNDLLKRIEHFQEIYDFLSDPGKKYYLETEWYDGVRWIDRQDALKEIASCVKNLEIMNLKRKQKTENIIFSISMVISVVVSVVTSVTIIYLLSSKS</sequence>
<accession>A0A0D6E039</accession>
<protein>
    <submittedName>
        <fullName evidence="2">Uncharacterized protein</fullName>
    </submittedName>
</protein>
<keyword evidence="1" id="KW-0812">Transmembrane</keyword>
<evidence type="ECO:0000313" key="3">
    <source>
        <dbReference type="Proteomes" id="UP000033166"/>
    </source>
</evidence>
<evidence type="ECO:0000256" key="1">
    <source>
        <dbReference type="SAM" id="Phobius"/>
    </source>
</evidence>
<organism evidence="2 3">
    <name type="scientific">Pseudolactococcus piscium MKFS47</name>
    <dbReference type="NCBI Taxonomy" id="297352"/>
    <lineage>
        <taxon>Bacteria</taxon>
        <taxon>Bacillati</taxon>
        <taxon>Bacillota</taxon>
        <taxon>Bacilli</taxon>
        <taxon>Lactobacillales</taxon>
        <taxon>Streptococcaceae</taxon>
        <taxon>Pseudolactococcus</taxon>
    </lineage>
</organism>
<dbReference type="EMBL" id="LN774769">
    <property type="protein sequence ID" value="CEN29368.1"/>
    <property type="molecule type" value="Genomic_DNA"/>
</dbReference>
<dbReference type="Proteomes" id="UP000033166">
    <property type="component" value="Chromosome I"/>
</dbReference>
<proteinExistence type="predicted"/>
<name>A0A0D6E039_9LACT</name>
<feature type="transmembrane region" description="Helical" evidence="1">
    <location>
        <begin position="73"/>
        <end position="97"/>
    </location>
</feature>
<dbReference type="KEGG" id="lpk:LACPI_2168"/>